<sequence length="394" mass="43904">MEATCTTVTTNTCINFTKTDDPKNAPVKPVLHFYPGALCNSNVGRLILTGSDGKDKIPDKQPISACDTFKTATHELAHALGFMHEQSRWDRDQYLTVDLTKVDANMRYNYNKYEKEENDNYGKQYDFGGNMHYKDNDMAKGAGDIVMIAKNPAYQMSIGGAIGPVFGDVYEMNMQYKCYDRCSSSATKCLYEGKPNPNKCDECQCPSGFGGKDCSERQAPSHGLTCGDTLEAGADWTAVTRTAPSHGLTCGDTLEAGADWTAVTSMRTVGAGNTDISKINESDPYHCTWHITAPAGKVIEYLVNYVRWPGDAGDYFCKPKYCYFGGVKIKGLEQTWIPEGMKFCCKPQFNQTMTTASNLLVIQAYNSFYYTDFSVQYKLIYSRFYSFSYTLLVP</sequence>
<dbReference type="SMART" id="SM00235">
    <property type="entry name" value="ZnMc"/>
    <property type="match status" value="1"/>
</dbReference>
<evidence type="ECO:0000259" key="11">
    <source>
        <dbReference type="PROSITE" id="PS01180"/>
    </source>
</evidence>
<accession>A0A1I7ZN88</accession>
<dbReference type="GO" id="GO:0006508">
    <property type="term" value="P:proteolysis"/>
    <property type="evidence" value="ECO:0007669"/>
    <property type="project" value="UniProtKB-KW"/>
</dbReference>
<dbReference type="InterPro" id="IPR001506">
    <property type="entry name" value="Peptidase_M12A"/>
</dbReference>
<evidence type="ECO:0000256" key="2">
    <source>
        <dbReference type="ARBA" id="ARBA00022670"/>
    </source>
</evidence>
<dbReference type="AlphaFoldDB" id="A0A1I7ZN88"/>
<dbReference type="EC" id="3.4.24.-" evidence="10"/>
<evidence type="ECO:0000259" key="12">
    <source>
        <dbReference type="PROSITE" id="PS51864"/>
    </source>
</evidence>
<evidence type="ECO:0000256" key="7">
    <source>
        <dbReference type="ARBA" id="ARBA00023157"/>
    </source>
</evidence>
<keyword evidence="3 9" id="KW-0479">Metal-binding</keyword>
<dbReference type="PROSITE" id="PS01180">
    <property type="entry name" value="CUB"/>
    <property type="match status" value="1"/>
</dbReference>
<name>A0A1I7ZN88_9BILA</name>
<keyword evidence="4 9" id="KW-0378">Hydrolase</keyword>
<feature type="binding site" evidence="9">
    <location>
        <position position="84"/>
    </location>
    <ligand>
        <name>Zn(2+)</name>
        <dbReference type="ChEBI" id="CHEBI:29105"/>
        <note>catalytic</note>
    </ligand>
</feature>
<evidence type="ECO:0000256" key="9">
    <source>
        <dbReference type="PROSITE-ProRule" id="PRU01211"/>
    </source>
</evidence>
<evidence type="ECO:0000256" key="6">
    <source>
        <dbReference type="ARBA" id="ARBA00023049"/>
    </source>
</evidence>
<feature type="active site" evidence="9">
    <location>
        <position position="75"/>
    </location>
</feature>
<evidence type="ECO:0000256" key="10">
    <source>
        <dbReference type="RuleBase" id="RU361183"/>
    </source>
</evidence>
<dbReference type="InterPro" id="IPR006026">
    <property type="entry name" value="Peptidase_Metallo"/>
</dbReference>
<dbReference type="InterPro" id="IPR024079">
    <property type="entry name" value="MetalloPept_cat_dom_sf"/>
</dbReference>
<feature type="binding site" evidence="9">
    <location>
        <position position="74"/>
    </location>
    <ligand>
        <name>Zn(2+)</name>
        <dbReference type="ChEBI" id="CHEBI:29105"/>
        <note>catalytic</note>
    </ligand>
</feature>
<dbReference type="PANTHER" id="PTHR10127:SF875">
    <property type="entry name" value="ZINC METALLOPROTEINASE NAS-28"/>
    <property type="match status" value="1"/>
</dbReference>
<feature type="domain" description="Peptidase M12A" evidence="12">
    <location>
        <begin position="1"/>
        <end position="179"/>
    </location>
</feature>
<dbReference type="SUPFAM" id="SSF49854">
    <property type="entry name" value="Spermadhesin, CUB domain"/>
    <property type="match status" value="1"/>
</dbReference>
<dbReference type="PRINTS" id="PR00480">
    <property type="entry name" value="ASTACIN"/>
</dbReference>
<evidence type="ECO:0000256" key="4">
    <source>
        <dbReference type="ARBA" id="ARBA00022801"/>
    </source>
</evidence>
<dbReference type="PANTHER" id="PTHR10127">
    <property type="entry name" value="DISCOIDIN, CUB, EGF, LAMININ , AND ZINC METALLOPROTEASE DOMAIN CONTAINING"/>
    <property type="match status" value="1"/>
</dbReference>
<dbReference type="InterPro" id="IPR000859">
    <property type="entry name" value="CUB_dom"/>
</dbReference>
<dbReference type="GO" id="GO:0004222">
    <property type="term" value="F:metalloendopeptidase activity"/>
    <property type="evidence" value="ECO:0007669"/>
    <property type="project" value="UniProtKB-UniRule"/>
</dbReference>
<keyword evidence="6 9" id="KW-0482">Metalloprotease</keyword>
<reference evidence="14" key="1">
    <citation type="submission" date="2016-11" db="UniProtKB">
        <authorList>
            <consortium name="WormBaseParasite"/>
        </authorList>
    </citation>
    <scope>IDENTIFICATION</scope>
</reference>
<keyword evidence="13" id="KW-1185">Reference proteome</keyword>
<evidence type="ECO:0000256" key="5">
    <source>
        <dbReference type="ARBA" id="ARBA00022833"/>
    </source>
</evidence>
<comment type="cofactor">
    <cofactor evidence="9 10">
        <name>Zn(2+)</name>
        <dbReference type="ChEBI" id="CHEBI:29105"/>
    </cofactor>
    <text evidence="9 10">Binds 1 zinc ion per subunit.</text>
</comment>
<keyword evidence="5 9" id="KW-0862">Zinc</keyword>
<evidence type="ECO:0000313" key="13">
    <source>
        <dbReference type="Proteomes" id="UP000095287"/>
    </source>
</evidence>
<dbReference type="Proteomes" id="UP000095287">
    <property type="component" value="Unplaced"/>
</dbReference>
<keyword evidence="2 9" id="KW-0645">Protease</keyword>
<feature type="binding site" evidence="9">
    <location>
        <position position="78"/>
    </location>
    <ligand>
        <name>Zn(2+)</name>
        <dbReference type="ChEBI" id="CHEBI:29105"/>
        <note>catalytic</note>
    </ligand>
</feature>
<dbReference type="GO" id="GO:0008270">
    <property type="term" value="F:zinc ion binding"/>
    <property type="evidence" value="ECO:0007669"/>
    <property type="project" value="UniProtKB-UniRule"/>
</dbReference>
<evidence type="ECO:0000256" key="1">
    <source>
        <dbReference type="ARBA" id="ARBA00022536"/>
    </source>
</evidence>
<dbReference type="InterPro" id="IPR035914">
    <property type="entry name" value="Sperma_CUB_dom_sf"/>
</dbReference>
<comment type="caution">
    <text evidence="8">Lacks conserved residue(s) required for the propagation of feature annotation.</text>
</comment>
<dbReference type="SUPFAM" id="SSF55486">
    <property type="entry name" value="Metalloproteases ('zincins'), catalytic domain"/>
    <property type="match status" value="1"/>
</dbReference>
<dbReference type="Gene3D" id="3.40.390.10">
    <property type="entry name" value="Collagenase (Catalytic Domain)"/>
    <property type="match status" value="1"/>
</dbReference>
<feature type="domain" description="CUB" evidence="11">
    <location>
        <begin position="250"/>
        <end position="380"/>
    </location>
</feature>
<keyword evidence="1" id="KW-0245">EGF-like domain</keyword>
<dbReference type="WBParaSite" id="L893_g27861.t1">
    <property type="protein sequence ID" value="L893_g27861.t1"/>
    <property type="gene ID" value="L893_g27861"/>
</dbReference>
<protein>
    <recommendedName>
        <fullName evidence="10">Metalloendopeptidase</fullName>
        <ecNumber evidence="10">3.4.24.-</ecNumber>
    </recommendedName>
</protein>
<evidence type="ECO:0000256" key="8">
    <source>
        <dbReference type="PROSITE-ProRule" id="PRU00059"/>
    </source>
</evidence>
<proteinExistence type="predicted"/>
<dbReference type="PROSITE" id="PS51864">
    <property type="entry name" value="ASTACIN"/>
    <property type="match status" value="1"/>
</dbReference>
<dbReference type="Pfam" id="PF01400">
    <property type="entry name" value="Astacin"/>
    <property type="match status" value="1"/>
</dbReference>
<keyword evidence="7" id="KW-1015">Disulfide bond</keyword>
<evidence type="ECO:0000256" key="3">
    <source>
        <dbReference type="ARBA" id="ARBA00022723"/>
    </source>
</evidence>
<evidence type="ECO:0000313" key="14">
    <source>
        <dbReference type="WBParaSite" id="L893_g27861.t1"/>
    </source>
</evidence>
<organism evidence="13 14">
    <name type="scientific">Steinernema glaseri</name>
    <dbReference type="NCBI Taxonomy" id="37863"/>
    <lineage>
        <taxon>Eukaryota</taxon>
        <taxon>Metazoa</taxon>
        <taxon>Ecdysozoa</taxon>
        <taxon>Nematoda</taxon>
        <taxon>Chromadorea</taxon>
        <taxon>Rhabditida</taxon>
        <taxon>Tylenchina</taxon>
        <taxon>Panagrolaimomorpha</taxon>
        <taxon>Strongyloidoidea</taxon>
        <taxon>Steinernematidae</taxon>
        <taxon>Steinernema</taxon>
    </lineage>
</organism>